<proteinExistence type="predicted"/>
<evidence type="ECO:0000313" key="1">
    <source>
        <dbReference type="Ensembl" id="ENSCPGP00000004713.1"/>
    </source>
</evidence>
<evidence type="ECO:0000313" key="2">
    <source>
        <dbReference type="Proteomes" id="UP000694419"/>
    </source>
</evidence>
<sequence length="85" mass="9402">RNDAKGTEIGSLGTMNIYFLYPLTSPSMGSARSWRPSLKLAAAANSLCRIGFGILEHKCISMCMGWYLDAWSMPSEAYYSREAPT</sequence>
<dbReference type="Ensembl" id="ENSCPGT00000005176.1">
    <property type="protein sequence ID" value="ENSCPGP00000004713.1"/>
    <property type="gene ID" value="ENSCPGG00000003411.1"/>
</dbReference>
<name>A0A8C3JA96_9CHAR</name>
<reference evidence="1" key="2">
    <citation type="submission" date="2025-09" db="UniProtKB">
        <authorList>
            <consortium name="Ensembl"/>
        </authorList>
    </citation>
    <scope>IDENTIFICATION</scope>
</reference>
<organism evidence="1 2">
    <name type="scientific">Calidris pygmaea</name>
    <name type="common">Spoon-billed sandpiper</name>
    <dbReference type="NCBI Taxonomy" id="425635"/>
    <lineage>
        <taxon>Eukaryota</taxon>
        <taxon>Metazoa</taxon>
        <taxon>Chordata</taxon>
        <taxon>Craniata</taxon>
        <taxon>Vertebrata</taxon>
        <taxon>Euteleostomi</taxon>
        <taxon>Archelosauria</taxon>
        <taxon>Archosauria</taxon>
        <taxon>Dinosauria</taxon>
        <taxon>Saurischia</taxon>
        <taxon>Theropoda</taxon>
        <taxon>Coelurosauria</taxon>
        <taxon>Aves</taxon>
        <taxon>Neognathae</taxon>
        <taxon>Neoaves</taxon>
        <taxon>Charadriiformes</taxon>
        <taxon>Scolopacidae</taxon>
        <taxon>Calidris</taxon>
    </lineage>
</organism>
<protein>
    <submittedName>
        <fullName evidence="1">Uncharacterized protein</fullName>
    </submittedName>
</protein>
<dbReference type="InterPro" id="IPR035427">
    <property type="entry name" value="Tim10-like_dom_sf"/>
</dbReference>
<dbReference type="AlphaFoldDB" id="A0A8C3JA96"/>
<keyword evidence="2" id="KW-1185">Reference proteome</keyword>
<accession>A0A8C3JA96</accession>
<reference evidence="1" key="1">
    <citation type="submission" date="2025-08" db="UniProtKB">
        <authorList>
            <consortium name="Ensembl"/>
        </authorList>
    </citation>
    <scope>IDENTIFICATION</scope>
</reference>
<dbReference type="Proteomes" id="UP000694419">
    <property type="component" value="Unplaced"/>
</dbReference>
<dbReference type="Gene3D" id="1.10.287.810">
    <property type="entry name" value="Mitochondrial import inner membrane translocase subunit tim13 like domains"/>
    <property type="match status" value="1"/>
</dbReference>